<proteinExistence type="predicted"/>
<evidence type="ECO:0000313" key="1">
    <source>
        <dbReference type="EMBL" id="NEX60092.1"/>
    </source>
</evidence>
<keyword evidence="2" id="KW-1185">Reference proteome</keyword>
<sequence length="690" mass="76886">MSEAIPLIPRVKLDAEGNLAKFIDHARNDLTSFGANLNFDTDWWDVTDYYSKKGHRNSKQGTITIHFSQRLKEGGAPFCDQVKGFAKAYIRSNLGNRASASFTFAITAFRALNEAIQQLDVQSLVDCDASVFNKAAEFIRAKTDVGDNESAGYMLAKIARYLDEKGMVYAPLHNWHYPRIRKATGGRVGPEFEQRRQQKMPDPAALDGLAQAFHLAAEPRDVLITSVAAILCSAPERINEVMVLPENCEVEQDGKDGRKYLGLRWAGSKGAADHIKWILPGMTDVVREALARIRRITEPAREMARWYEQNPEKLFLPPELEHLRDQDIMVLDKVWQIVNLAPNKRAVRSWMQKAGIPFIYIPFQHPIQGEIQIKAARFADIERHIVNTLPPGFPIYDEGRDLKYSEALLVIPGGLFGNRSDGDGSRCMFEVVKYHHIGCALGQNKLSGSTTVFQRVGIDAEGKLGMRSHQFRHWLNTLAQGANLSQVDIAKWSGRASVHQNVAYDHVSSEEIVTKLREAVGDHAKAIGPLAEIPKNLPVSRVEFATMAVPTAHVTLYGFCIHDFTSTPCEMFRKCLDCREHVCIKGIPDKTQRVRQALEETKQMLVRAQQAVVEEVYGAEDWVATNQAAVNRMEQLLAILTDPTVADGAVVQLSATNTYSLSEGALLDRMHLEGSGTPTLPGAAPRKALR</sequence>
<evidence type="ECO:0000313" key="2">
    <source>
        <dbReference type="Proteomes" id="UP000482155"/>
    </source>
</evidence>
<gene>
    <name evidence="1" type="ORF">G3574_03285</name>
</gene>
<accession>A0A6B3SNQ8</accession>
<name>A0A6B3SNQ8_9BURK</name>
<dbReference type="Proteomes" id="UP000482155">
    <property type="component" value="Unassembled WGS sequence"/>
</dbReference>
<protein>
    <submittedName>
        <fullName evidence="1">Integrase</fullName>
    </submittedName>
</protein>
<dbReference type="AlphaFoldDB" id="A0A6B3SNQ8"/>
<organism evidence="1 2">
    <name type="scientific">Noviherbaspirillum galbum</name>
    <dbReference type="NCBI Taxonomy" id="2709383"/>
    <lineage>
        <taxon>Bacteria</taxon>
        <taxon>Pseudomonadati</taxon>
        <taxon>Pseudomonadota</taxon>
        <taxon>Betaproteobacteria</taxon>
        <taxon>Burkholderiales</taxon>
        <taxon>Oxalobacteraceae</taxon>
        <taxon>Noviherbaspirillum</taxon>
    </lineage>
</organism>
<reference evidence="1 2" key="1">
    <citation type="submission" date="2020-02" db="EMBL/GenBank/DDBJ databases">
        <authorList>
            <person name="Kim M.K."/>
        </authorList>
    </citation>
    <scope>NUCLEOTIDE SEQUENCE [LARGE SCALE GENOMIC DNA]</scope>
    <source>
        <strain evidence="1 2">17J57-3</strain>
    </source>
</reference>
<dbReference type="EMBL" id="JAAIVB010000011">
    <property type="protein sequence ID" value="NEX60092.1"/>
    <property type="molecule type" value="Genomic_DNA"/>
</dbReference>
<comment type="caution">
    <text evidence="1">The sequence shown here is derived from an EMBL/GenBank/DDBJ whole genome shotgun (WGS) entry which is preliminary data.</text>
</comment>
<dbReference type="RefSeq" id="WP_163960593.1">
    <property type="nucleotide sequence ID" value="NZ_JAAIVB010000011.1"/>
</dbReference>